<evidence type="ECO:0000256" key="5">
    <source>
        <dbReference type="ARBA" id="ARBA00022692"/>
    </source>
</evidence>
<dbReference type="GO" id="GO:0045275">
    <property type="term" value="C:respiratory chain complex III"/>
    <property type="evidence" value="ECO:0007669"/>
    <property type="project" value="UniProtKB-UniRule"/>
</dbReference>
<dbReference type="PANTHER" id="PTHR12119">
    <property type="entry name" value="UBIQUINOL-CYTOCHROME C REDUCTASE COMPLEX UBIQUINONE-BINDING PROTEIN QP-C"/>
    <property type="match status" value="1"/>
</dbReference>
<keyword evidence="8 11" id="KW-1133">Transmembrane helix</keyword>
<keyword evidence="13" id="KW-1185">Reference proteome</keyword>
<dbReference type="GO" id="GO:0006122">
    <property type="term" value="P:mitochondrial electron transport, ubiquinol to cytochrome c"/>
    <property type="evidence" value="ECO:0007669"/>
    <property type="project" value="UniProtKB-UniRule"/>
</dbReference>
<dbReference type="FunFam" id="1.20.5.210:FF:000001">
    <property type="entry name" value="Cytochrome b-c1 complex subunit 8"/>
    <property type="match status" value="1"/>
</dbReference>
<dbReference type="EMBL" id="AZHD01000002">
    <property type="protein sequence ID" value="OAA67314.1"/>
    <property type="molecule type" value="Genomic_DNA"/>
</dbReference>
<gene>
    <name evidence="12" type="ORF">SPI_01890</name>
</gene>
<evidence type="ECO:0000256" key="2">
    <source>
        <dbReference type="ARBA" id="ARBA00007668"/>
    </source>
</evidence>
<dbReference type="OrthoDB" id="6683853at2759"/>
<evidence type="ECO:0000313" key="13">
    <source>
        <dbReference type="Proteomes" id="UP000076874"/>
    </source>
</evidence>
<keyword evidence="9 11" id="KW-0496">Mitochondrion</keyword>
<keyword evidence="5 11" id="KW-0812">Transmembrane</keyword>
<dbReference type="InterPro" id="IPR036642">
    <property type="entry name" value="Cyt_bc1_su8_sf"/>
</dbReference>
<comment type="similarity">
    <text evidence="2 11">Belongs to the UQCRQ/QCR8 family.</text>
</comment>
<comment type="function">
    <text evidence="11">Component of the ubiquinol-cytochrome c oxidoreductase, a multisubunit transmembrane complex that is part of the mitochondrial electron transport chain which drives oxidative phosphorylation. The complex plays an important role in the uptake of multiple carbon sources present in different host niches.</text>
</comment>
<keyword evidence="4 11" id="KW-0679">Respiratory chain</keyword>
<proteinExistence type="inferred from homology"/>
<evidence type="ECO:0000313" key="12">
    <source>
        <dbReference type="EMBL" id="OAA67314.1"/>
    </source>
</evidence>
<dbReference type="PANTHER" id="PTHR12119:SF2">
    <property type="entry name" value="CYTOCHROME B-C1 COMPLEX SUBUNIT 8"/>
    <property type="match status" value="1"/>
</dbReference>
<dbReference type="STRING" id="1081102.A0A167ZBI3"/>
<sequence>MRPSQALRSGGPSTPLGQYNHYIGDWGNLGPDTQKQRGMVTFGIAPNRQNPFAGAAHDAIFNTWRRFSRQVLYWAPVAFGGYYVITWATERNHYLNSKAGRAEFGGEE</sequence>
<dbReference type="Pfam" id="PF02939">
    <property type="entry name" value="UcrQ"/>
    <property type="match status" value="1"/>
</dbReference>
<keyword evidence="6 11" id="KW-0999">Mitochondrion inner membrane</keyword>
<keyword evidence="3 11" id="KW-0813">Transport</keyword>
<protein>
    <recommendedName>
        <fullName evidence="11">Cytochrome b-c1 complex subunit 8</fullName>
    </recommendedName>
    <alternativeName>
        <fullName evidence="11">Complex III subunit 8</fullName>
    </alternativeName>
</protein>
<reference evidence="12 13" key="1">
    <citation type="journal article" date="2016" name="Genome Biol. Evol.">
        <title>Divergent and convergent evolution of fungal pathogenicity.</title>
        <authorList>
            <person name="Shang Y."/>
            <person name="Xiao G."/>
            <person name="Zheng P."/>
            <person name="Cen K."/>
            <person name="Zhan S."/>
            <person name="Wang C."/>
        </authorList>
    </citation>
    <scope>NUCLEOTIDE SEQUENCE [LARGE SCALE GENOMIC DNA]</scope>
    <source>
        <strain evidence="12 13">RCEF 264</strain>
    </source>
</reference>
<evidence type="ECO:0000256" key="3">
    <source>
        <dbReference type="ARBA" id="ARBA00022448"/>
    </source>
</evidence>
<dbReference type="Proteomes" id="UP000076874">
    <property type="component" value="Unassembled WGS sequence"/>
</dbReference>
<evidence type="ECO:0000256" key="4">
    <source>
        <dbReference type="ARBA" id="ARBA00022660"/>
    </source>
</evidence>
<comment type="caution">
    <text evidence="12">The sequence shown here is derived from an EMBL/GenBank/DDBJ whole genome shotgun (WGS) entry which is preliminary data.</text>
</comment>
<evidence type="ECO:0000256" key="1">
    <source>
        <dbReference type="ARBA" id="ARBA00004434"/>
    </source>
</evidence>
<keyword evidence="7 11" id="KW-0249">Electron transport</keyword>
<evidence type="ECO:0000256" key="9">
    <source>
        <dbReference type="ARBA" id="ARBA00023128"/>
    </source>
</evidence>
<evidence type="ECO:0000256" key="11">
    <source>
        <dbReference type="RuleBase" id="RU368118"/>
    </source>
</evidence>
<name>A0A167ZBI3_9HYPO</name>
<dbReference type="SUPFAM" id="SSF81508">
    <property type="entry name" value="Ubiquinone-binding protein QP-C of cytochrome bc1 complex (Ubiquinol-cytochrome c reductase)"/>
    <property type="match status" value="1"/>
</dbReference>
<dbReference type="GO" id="GO:0005743">
    <property type="term" value="C:mitochondrial inner membrane"/>
    <property type="evidence" value="ECO:0007669"/>
    <property type="project" value="UniProtKB-SubCell"/>
</dbReference>
<organism evidence="12 13">
    <name type="scientific">Niveomyces insectorum RCEF 264</name>
    <dbReference type="NCBI Taxonomy" id="1081102"/>
    <lineage>
        <taxon>Eukaryota</taxon>
        <taxon>Fungi</taxon>
        <taxon>Dikarya</taxon>
        <taxon>Ascomycota</taxon>
        <taxon>Pezizomycotina</taxon>
        <taxon>Sordariomycetes</taxon>
        <taxon>Hypocreomycetidae</taxon>
        <taxon>Hypocreales</taxon>
        <taxon>Cordycipitaceae</taxon>
        <taxon>Niveomyces</taxon>
    </lineage>
</organism>
<comment type="subunit">
    <text evidence="11">Component of the ubiquinol-cytochrome c oxidoreductase (cytochrome b-c1 complex, complex III, CIII), a multisubunit enzyme composed of 3 respiratory subunits cytochrome b, cytochrome c1 and Rieske protein, 2 core protein subunits, and additional low-molecular weight protein subunits. The complex exists as an obligatory dimer and forms supercomplexes (SCs) in the inner mitochondrial membrane with cytochrome c oxidase (complex IV, CIV).</text>
</comment>
<comment type="subcellular location">
    <subcellularLocation>
        <location evidence="1 11">Mitochondrion inner membrane</location>
        <topology evidence="1 11">Single-pass membrane protein</topology>
    </subcellularLocation>
</comment>
<dbReference type="AlphaFoldDB" id="A0A167ZBI3"/>
<evidence type="ECO:0000256" key="8">
    <source>
        <dbReference type="ARBA" id="ARBA00022989"/>
    </source>
</evidence>
<keyword evidence="10 11" id="KW-0472">Membrane</keyword>
<feature type="transmembrane region" description="Helical" evidence="11">
    <location>
        <begin position="71"/>
        <end position="89"/>
    </location>
</feature>
<accession>A0A167ZBI3</accession>
<evidence type="ECO:0000256" key="10">
    <source>
        <dbReference type="ARBA" id="ARBA00023136"/>
    </source>
</evidence>
<dbReference type="Gene3D" id="1.20.5.210">
    <property type="entry name" value="Cytochrome b-c1 complex subunit 8"/>
    <property type="match status" value="1"/>
</dbReference>
<evidence type="ECO:0000256" key="6">
    <source>
        <dbReference type="ARBA" id="ARBA00022792"/>
    </source>
</evidence>
<evidence type="ECO:0000256" key="7">
    <source>
        <dbReference type="ARBA" id="ARBA00022982"/>
    </source>
</evidence>
<dbReference type="InterPro" id="IPR004205">
    <property type="entry name" value="Cyt_bc1_su8"/>
</dbReference>